<gene>
    <name evidence="1" type="ORF">DA73_0241645</name>
</gene>
<dbReference type="EMBL" id="JHEG02000059">
    <property type="protein sequence ID" value="KIE07566.1"/>
    <property type="molecule type" value="Genomic_DNA"/>
</dbReference>
<name>A0A0C1N536_9CYAN</name>
<accession>A0A0C1N536</accession>
<evidence type="ECO:0000313" key="1">
    <source>
        <dbReference type="EMBL" id="KIE07566.1"/>
    </source>
</evidence>
<comment type="caution">
    <text evidence="1">The sequence shown here is derived from an EMBL/GenBank/DDBJ whole genome shotgun (WGS) entry which is preliminary data.</text>
</comment>
<proteinExistence type="predicted"/>
<reference evidence="1" key="1">
    <citation type="journal article" date="2015" name="Genome Announc.">
        <title>Draft Genome Sequence of Tolypothrix boutellei Strain VB521301.</title>
        <authorList>
            <person name="Chandrababunaidu M.M."/>
            <person name="Singh D."/>
            <person name="Sen D."/>
            <person name="Bhan S."/>
            <person name="Das S."/>
            <person name="Gupta A."/>
            <person name="Adhikary S.P."/>
            <person name="Tripathy S."/>
        </authorList>
    </citation>
    <scope>NUCLEOTIDE SEQUENCE</scope>
    <source>
        <strain evidence="1">VB521301</strain>
    </source>
</reference>
<organism evidence="1">
    <name type="scientific">Tolypothrix bouteillei VB521301</name>
    <dbReference type="NCBI Taxonomy" id="1479485"/>
    <lineage>
        <taxon>Bacteria</taxon>
        <taxon>Bacillati</taxon>
        <taxon>Cyanobacteriota</taxon>
        <taxon>Cyanophyceae</taxon>
        <taxon>Nostocales</taxon>
        <taxon>Tolypothrichaceae</taxon>
        <taxon>Tolypothrix</taxon>
    </lineage>
</organism>
<sequence>MATAKPKINSVAVPKKLPFLESICWQTADVYRFSPEEMLSRYERGWRYRDIYNNLEGEEINFLKELARLYKSWLLVEL</sequence>
<dbReference type="RefSeq" id="WP_038090302.1">
    <property type="nucleotide sequence ID" value="NZ_JHEG04000001.1"/>
</dbReference>
<dbReference type="STRING" id="1479485.DA73_0241645"/>
<dbReference type="AlphaFoldDB" id="A0A0C1N536"/>
<protein>
    <submittedName>
        <fullName evidence="1">Uncharacterized protein</fullName>
    </submittedName>
</protein>